<dbReference type="EMBL" id="FRDA01000009">
    <property type="protein sequence ID" value="SHN13887.1"/>
    <property type="molecule type" value="Genomic_DNA"/>
</dbReference>
<dbReference type="Proteomes" id="UP000183983">
    <property type="component" value="Unassembled WGS sequence"/>
</dbReference>
<sequence>MRRLSFFSQCEAAGQVKSASLRSVGGKTHSFKMQSGVGKQGVNQPVAHVTLESHKYAAAFLHEAE</sequence>
<organism evidence="1 2">
    <name type="scientific">Pseudomonas asturiensis</name>
    <dbReference type="NCBI Taxonomy" id="1190415"/>
    <lineage>
        <taxon>Bacteria</taxon>
        <taxon>Pseudomonadati</taxon>
        <taxon>Pseudomonadota</taxon>
        <taxon>Gammaproteobacteria</taxon>
        <taxon>Pseudomonadales</taxon>
        <taxon>Pseudomonadaceae</taxon>
        <taxon>Pseudomonas</taxon>
    </lineage>
</organism>
<name>A0A1M7PAR6_9PSED</name>
<evidence type="ECO:0000313" key="2">
    <source>
        <dbReference type="Proteomes" id="UP000183983"/>
    </source>
</evidence>
<reference evidence="1 2" key="1">
    <citation type="submission" date="2016-11" db="EMBL/GenBank/DDBJ databases">
        <authorList>
            <person name="Jaros S."/>
            <person name="Januszkiewicz K."/>
            <person name="Wedrychowicz H."/>
        </authorList>
    </citation>
    <scope>NUCLEOTIDE SEQUENCE [LARGE SCALE GENOMIC DNA]</scope>
    <source>
        <strain evidence="1 2">LMG 26898</strain>
    </source>
</reference>
<accession>A0A1M7PAR6</accession>
<protein>
    <submittedName>
        <fullName evidence="1">Uncharacterized protein</fullName>
    </submittedName>
</protein>
<gene>
    <name evidence="1" type="ORF">SAMN05216593_10977</name>
</gene>
<proteinExistence type="predicted"/>
<dbReference type="AlphaFoldDB" id="A0A1M7PAR6"/>
<evidence type="ECO:0000313" key="1">
    <source>
        <dbReference type="EMBL" id="SHN13887.1"/>
    </source>
</evidence>